<evidence type="ECO:0000256" key="14">
    <source>
        <dbReference type="RuleBase" id="RU361240"/>
    </source>
</evidence>
<reference evidence="19 20" key="1">
    <citation type="submission" date="2014-09" db="EMBL/GenBank/DDBJ databases">
        <authorList>
            <person name="Magalhaes I.L.F."/>
            <person name="Oliveira U."/>
            <person name="Santos F.R."/>
            <person name="Vidigal T.H.D.A."/>
            <person name="Brescovit A.D."/>
            <person name="Santos A.J."/>
        </authorList>
    </citation>
    <scope>NUCLEOTIDE SEQUENCE [LARGE SCALE GENOMIC DNA]</scope>
</reference>
<feature type="domain" description="Endoplasmic reticulum metallopeptidase 1/1-A TM" evidence="18">
    <location>
        <begin position="468"/>
        <end position="659"/>
    </location>
</feature>
<feature type="transmembrane region" description="Helical" evidence="16">
    <location>
        <begin position="544"/>
        <end position="562"/>
    </location>
</feature>
<dbReference type="GO" id="GO:0046872">
    <property type="term" value="F:metal ion binding"/>
    <property type="evidence" value="ECO:0007669"/>
    <property type="project" value="UniProtKB-KW"/>
</dbReference>
<dbReference type="SUPFAM" id="SSF53187">
    <property type="entry name" value="Zn-dependent exopeptidases"/>
    <property type="match status" value="1"/>
</dbReference>
<evidence type="ECO:0000256" key="12">
    <source>
        <dbReference type="ARBA" id="ARBA00023136"/>
    </source>
</evidence>
<evidence type="ECO:0000259" key="18">
    <source>
        <dbReference type="Pfam" id="PF22249"/>
    </source>
</evidence>
<evidence type="ECO:0000256" key="13">
    <source>
        <dbReference type="ARBA" id="ARBA00023180"/>
    </source>
</evidence>
<dbReference type="PANTHER" id="PTHR12147:SF22">
    <property type="entry name" value="ENDOPLASMIC RETICULUM METALLOPEPTIDASE 1"/>
    <property type="match status" value="1"/>
</dbReference>
<feature type="transmembrane region" description="Helical" evidence="16">
    <location>
        <begin position="469"/>
        <end position="492"/>
    </location>
</feature>
<keyword evidence="6 14" id="KW-0479">Metal-binding</keyword>
<feature type="region of interest" description="Disordered" evidence="15">
    <location>
        <begin position="1"/>
        <end position="62"/>
    </location>
</feature>
<evidence type="ECO:0000256" key="6">
    <source>
        <dbReference type="ARBA" id="ARBA00022723"/>
    </source>
</evidence>
<dbReference type="GO" id="GO:0005789">
    <property type="term" value="C:endoplasmic reticulum membrane"/>
    <property type="evidence" value="ECO:0007669"/>
    <property type="project" value="UniProtKB-SubCell"/>
</dbReference>
<evidence type="ECO:0000256" key="1">
    <source>
        <dbReference type="ARBA" id="ARBA00001947"/>
    </source>
</evidence>
<evidence type="ECO:0000313" key="19">
    <source>
        <dbReference type="EMBL" id="CEH19414.1"/>
    </source>
</evidence>
<proteinExistence type="inferred from homology"/>
<evidence type="ECO:0000259" key="17">
    <source>
        <dbReference type="Pfam" id="PF04389"/>
    </source>
</evidence>
<evidence type="ECO:0000256" key="4">
    <source>
        <dbReference type="ARBA" id="ARBA00022670"/>
    </source>
</evidence>
<dbReference type="GO" id="GO:0004177">
    <property type="term" value="F:aminopeptidase activity"/>
    <property type="evidence" value="ECO:0007669"/>
    <property type="project" value="UniProtKB-KW"/>
</dbReference>
<evidence type="ECO:0000256" key="5">
    <source>
        <dbReference type="ARBA" id="ARBA00022692"/>
    </source>
</evidence>
<dbReference type="GO" id="GO:0008235">
    <property type="term" value="F:metalloexopeptidase activity"/>
    <property type="evidence" value="ECO:0007669"/>
    <property type="project" value="InterPro"/>
</dbReference>
<dbReference type="Proteomes" id="UP000054845">
    <property type="component" value="Unassembled WGS sequence"/>
</dbReference>
<dbReference type="PANTHER" id="PTHR12147">
    <property type="entry name" value="METALLOPEPTIDASE M28 FAMILY MEMBER"/>
    <property type="match status" value="1"/>
</dbReference>
<comment type="subcellular location">
    <subcellularLocation>
        <location evidence="2">Endoplasmic reticulum membrane</location>
        <topology evidence="2">Multi-pass membrane protein</topology>
    </subcellularLocation>
</comment>
<feature type="transmembrane region" description="Helical" evidence="16">
    <location>
        <begin position="512"/>
        <end position="532"/>
    </location>
</feature>
<evidence type="ECO:0000256" key="9">
    <source>
        <dbReference type="ARBA" id="ARBA00022833"/>
    </source>
</evidence>
<accession>A0A0P1BTN2</accession>
<keyword evidence="13" id="KW-0325">Glycoprotein</keyword>
<dbReference type="AlphaFoldDB" id="A0A0P1BTN2"/>
<dbReference type="InterPro" id="IPR048024">
    <property type="entry name" value="Fxna-like_M28_dom"/>
</dbReference>
<sequence>MPPKTAGSGALRPGNHAGPNTTVAAPATSSSSSSRSPAKVSQAASRSSISSRSTTTHQSWPGLSSKPHSLLLLPALAAFILVLSLLACWSHYYLPQPITLAQSALSESKGKGALFSEERTFQVMQKLAIDIGYRIVGTKQHVQAEEWLESEIKPLIGWHQTGEGEGNVTQVEMWTQIGDGAHRFDFMHNVVFKRYMNMSNVIVRLSDGTDEGKEHAVLINGHLDSTLPSPGAADDGVAIGIMLELLRIFTTSPRPKLRHSVILLFNNGEESLQDASHLYITQHEPTRHSVRAVVNLEACGVSGPELLFQADSEQLVEAYAKAPRPFGTILANDVFGSGIILSDTDARQFAEYGNVPMLDMAIVGNSYLYHTRKDVPKYIQPGVAQHFGENVLAIVQHLTTDPKSKLANVKQFPKRMPPIYFTIAGKYFIHISNKAWKGLSMAMSAFANFFLSSTVRAEKHFGSLQTTTLAIFAVVLSLFASLISANLVALIMTQVLNKGMSWFSHELYPVVLYGPPAVAGSLAVQLASSYFFTGERRAFMERATLNGMFAIFALSLMCLNAFRIGSAYLFGLGTFALLFVTALNDFVLVGFGAIELRKVAADQRVHPLTYFLLSVIPSVVGSEGLVSFLDLFVPLTGRTGEISPSDHIIATIVAALSFMSLPIMLPLAHRYGPKHITRAIAGLLIFTSIAIAVFASPSFSPWTPLTPKRIFVHQVENITDGTWSMNMGHADAAPGHWKLVDDVRTALVPEHAPAVKQVMNENNTVFDILHPVSAFLTPFKFDLPPPASGQVSPWSAPNAFTVTSRDEELDLVAGTRRITIEVKKPGLIWSVIAFHADVLEWDLPGVSPPAGGRQRHHIKEVGRYGVESWTIRLLLRLDEDARAAAAIRGPDRAPYSTSVRVDSATAAEDQVYRNPSRLWIDYSALDAEGMWPNSRHLVESRPSLQTFEKMDGYLAKEHPEVDAMLLSVVAGVAQV</sequence>
<evidence type="ECO:0000256" key="7">
    <source>
        <dbReference type="ARBA" id="ARBA00022801"/>
    </source>
</evidence>
<keyword evidence="11" id="KW-0482">Metalloprotease</keyword>
<dbReference type="Pfam" id="PF04389">
    <property type="entry name" value="Peptidase_M28"/>
    <property type="match status" value="1"/>
</dbReference>
<evidence type="ECO:0000256" key="10">
    <source>
        <dbReference type="ARBA" id="ARBA00022989"/>
    </source>
</evidence>
<dbReference type="InterPro" id="IPR045175">
    <property type="entry name" value="M28_fam"/>
</dbReference>
<feature type="transmembrane region" description="Helical" evidence="16">
    <location>
        <begin position="568"/>
        <end position="596"/>
    </location>
</feature>
<dbReference type="FunFam" id="3.40.630.10:FF:000008">
    <property type="entry name" value="Endoplasmic reticulum metallopeptidase 1"/>
    <property type="match status" value="1"/>
</dbReference>
<dbReference type="InterPro" id="IPR053974">
    <property type="entry name" value="ERMP1_1-A_TM"/>
</dbReference>
<feature type="domain" description="Peptidase M28" evidence="17">
    <location>
        <begin position="200"/>
        <end position="394"/>
    </location>
</feature>
<feature type="transmembrane region" description="Helical" evidence="16">
    <location>
        <begin position="680"/>
        <end position="699"/>
    </location>
</feature>
<comment type="similarity">
    <text evidence="3 14">Belongs to the peptidase M28 family.</text>
</comment>
<keyword evidence="10 16" id="KW-1133">Transmembrane helix</keyword>
<feature type="compositionally biased region" description="Low complexity" evidence="15">
    <location>
        <begin position="22"/>
        <end position="62"/>
    </location>
</feature>
<dbReference type="EC" id="3.4.-.-" evidence="14"/>
<evidence type="ECO:0000256" key="3">
    <source>
        <dbReference type="ARBA" id="ARBA00010918"/>
    </source>
</evidence>
<keyword evidence="7 14" id="KW-0378">Hydrolase</keyword>
<feature type="transmembrane region" description="Helical" evidence="16">
    <location>
        <begin position="648"/>
        <end position="668"/>
    </location>
</feature>
<evidence type="ECO:0000256" key="15">
    <source>
        <dbReference type="SAM" id="MobiDB-lite"/>
    </source>
</evidence>
<feature type="transmembrane region" description="Helical" evidence="16">
    <location>
        <begin position="608"/>
        <end position="628"/>
    </location>
</feature>
<keyword evidence="20" id="KW-1185">Reference proteome</keyword>
<keyword evidence="9 14" id="KW-0862">Zinc</keyword>
<evidence type="ECO:0000256" key="2">
    <source>
        <dbReference type="ARBA" id="ARBA00004477"/>
    </source>
</evidence>
<comment type="cofactor">
    <cofactor evidence="1">
        <name>Zn(2+)</name>
        <dbReference type="ChEBI" id="CHEBI:29105"/>
    </cofactor>
</comment>
<keyword evidence="4 14" id="KW-0645">Protease</keyword>
<dbReference type="InterPro" id="IPR007484">
    <property type="entry name" value="Peptidase_M28"/>
</dbReference>
<protein>
    <recommendedName>
        <fullName evidence="14">Peptide hydrolase</fullName>
        <ecNumber evidence="14">3.4.-.-</ecNumber>
    </recommendedName>
</protein>
<dbReference type="EMBL" id="CCYA01000389">
    <property type="protein sequence ID" value="CEH19414.1"/>
    <property type="molecule type" value="Genomic_DNA"/>
</dbReference>
<organism evidence="19 20">
    <name type="scientific">Ceraceosorus bombacis</name>
    <dbReference type="NCBI Taxonomy" id="401625"/>
    <lineage>
        <taxon>Eukaryota</taxon>
        <taxon>Fungi</taxon>
        <taxon>Dikarya</taxon>
        <taxon>Basidiomycota</taxon>
        <taxon>Ustilaginomycotina</taxon>
        <taxon>Exobasidiomycetes</taxon>
        <taxon>Ceraceosorales</taxon>
        <taxon>Ceraceosoraceae</taxon>
        <taxon>Ceraceosorus</taxon>
    </lineage>
</organism>
<dbReference type="CDD" id="cd03875">
    <property type="entry name" value="M28_Fxna_like"/>
    <property type="match status" value="1"/>
</dbReference>
<dbReference type="GO" id="GO:0006508">
    <property type="term" value="P:proteolysis"/>
    <property type="evidence" value="ECO:0007669"/>
    <property type="project" value="UniProtKB-KW"/>
</dbReference>
<keyword evidence="19" id="KW-0031">Aminopeptidase</keyword>
<evidence type="ECO:0000256" key="11">
    <source>
        <dbReference type="ARBA" id="ARBA00023049"/>
    </source>
</evidence>
<dbReference type="Pfam" id="PF22249">
    <property type="entry name" value="ERMP1-TM"/>
    <property type="match status" value="1"/>
</dbReference>
<dbReference type="STRING" id="401625.A0A0P1BTN2"/>
<dbReference type="OrthoDB" id="76293at2759"/>
<evidence type="ECO:0000313" key="20">
    <source>
        <dbReference type="Proteomes" id="UP000054845"/>
    </source>
</evidence>
<evidence type="ECO:0000256" key="8">
    <source>
        <dbReference type="ARBA" id="ARBA00022824"/>
    </source>
</evidence>
<name>A0A0P1BTN2_9BASI</name>
<feature type="transmembrane region" description="Helical" evidence="16">
    <location>
        <begin position="70"/>
        <end position="94"/>
    </location>
</feature>
<evidence type="ECO:0000256" key="16">
    <source>
        <dbReference type="SAM" id="Phobius"/>
    </source>
</evidence>
<keyword evidence="12 16" id="KW-0472">Membrane</keyword>
<keyword evidence="8" id="KW-0256">Endoplasmic reticulum</keyword>
<dbReference type="Gene3D" id="3.40.630.10">
    <property type="entry name" value="Zn peptidases"/>
    <property type="match status" value="1"/>
</dbReference>
<keyword evidence="5 16" id="KW-0812">Transmembrane</keyword>